<dbReference type="EMBL" id="PCRF01000172">
    <property type="protein sequence ID" value="PIP16220.1"/>
    <property type="molecule type" value="Genomic_DNA"/>
</dbReference>
<evidence type="ECO:0000256" key="3">
    <source>
        <dbReference type="ARBA" id="ARBA00023004"/>
    </source>
</evidence>
<dbReference type="GO" id="GO:0005506">
    <property type="term" value="F:iron ion binding"/>
    <property type="evidence" value="ECO:0007669"/>
    <property type="project" value="TreeGrafter"/>
</dbReference>
<dbReference type="GO" id="GO:0070025">
    <property type="term" value="F:carbon monoxide binding"/>
    <property type="evidence" value="ECO:0007669"/>
    <property type="project" value="TreeGrafter"/>
</dbReference>
<dbReference type="NCBIfam" id="TIGR00075">
    <property type="entry name" value="hypD"/>
    <property type="match status" value="1"/>
</dbReference>
<feature type="non-terminal residue" evidence="4">
    <location>
        <position position="1"/>
    </location>
</feature>
<dbReference type="PANTHER" id="PTHR30149">
    <property type="entry name" value="HYDROGENASE PROTEIN ASSEMBLY PROTEIN HYPD"/>
    <property type="match status" value="1"/>
</dbReference>
<proteinExistence type="inferred from homology"/>
<dbReference type="GO" id="GO:0051539">
    <property type="term" value="F:4 iron, 4 sulfur cluster binding"/>
    <property type="evidence" value="ECO:0007669"/>
    <property type="project" value="TreeGrafter"/>
</dbReference>
<reference evidence="4 5" key="1">
    <citation type="submission" date="2017-09" db="EMBL/GenBank/DDBJ databases">
        <title>Depth-based differentiation of microbial function through sediment-hosted aquifers and enrichment of novel symbionts in the deep terrestrial subsurface.</title>
        <authorList>
            <person name="Probst A.J."/>
            <person name="Ladd B."/>
            <person name="Jarett J.K."/>
            <person name="Geller-Mcgrath D.E."/>
            <person name="Sieber C.M."/>
            <person name="Emerson J.B."/>
            <person name="Anantharaman K."/>
            <person name="Thomas B.C."/>
            <person name="Malmstrom R."/>
            <person name="Stieglmeier M."/>
            <person name="Klingl A."/>
            <person name="Woyke T."/>
            <person name="Ryan C.M."/>
            <person name="Banfield J.F."/>
        </authorList>
    </citation>
    <scope>NUCLEOTIDE SEQUENCE [LARGE SCALE GENOMIC DNA]</scope>
    <source>
        <strain evidence="4">CG23_combo_of_CG06-09_8_20_14_all_48_7</strain>
    </source>
</reference>
<dbReference type="Gene3D" id="6.10.20.100">
    <property type="match status" value="1"/>
</dbReference>
<dbReference type="AlphaFoldDB" id="A0A2G9YAG4"/>
<dbReference type="InterPro" id="IPR042244">
    <property type="entry name" value="HypD_2_sf"/>
</dbReference>
<dbReference type="Pfam" id="PF01924">
    <property type="entry name" value="HypD"/>
    <property type="match status" value="1"/>
</dbReference>
<organism evidence="4 5">
    <name type="scientific">bacterium (Candidatus Ratteibacteria) CG23_combo_of_CG06-09_8_20_14_all_48_7</name>
    <dbReference type="NCBI Taxonomy" id="2014292"/>
    <lineage>
        <taxon>Bacteria</taxon>
        <taxon>Candidatus Ratteibacteria</taxon>
    </lineage>
</organism>
<evidence type="ECO:0000313" key="5">
    <source>
        <dbReference type="Proteomes" id="UP000230392"/>
    </source>
</evidence>
<evidence type="ECO:0000313" key="4">
    <source>
        <dbReference type="EMBL" id="PIP16220.1"/>
    </source>
</evidence>
<keyword evidence="2" id="KW-0479">Metal-binding</keyword>
<dbReference type="InterPro" id="IPR002780">
    <property type="entry name" value="Hyd_form_HypD"/>
</dbReference>
<keyword evidence="3" id="KW-0408">Iron</keyword>
<protein>
    <submittedName>
        <fullName evidence="4">Hydrogenase formation protein HypD</fullName>
    </submittedName>
</protein>
<dbReference type="InterPro" id="IPR042243">
    <property type="entry name" value="HypD_1"/>
</dbReference>
<comment type="caution">
    <text evidence="4">The sequence shown here is derived from an EMBL/GenBank/DDBJ whole genome shotgun (WGS) entry which is preliminary data.</text>
</comment>
<dbReference type="GO" id="GO:0051604">
    <property type="term" value="P:protein maturation"/>
    <property type="evidence" value="ECO:0007669"/>
    <property type="project" value="TreeGrafter"/>
</dbReference>
<evidence type="ECO:0000256" key="1">
    <source>
        <dbReference type="ARBA" id="ARBA00007888"/>
    </source>
</evidence>
<dbReference type="Gene3D" id="3.40.50.11750">
    <property type="entry name" value="HypD, alpha/beta domain 1"/>
    <property type="match status" value="1"/>
</dbReference>
<dbReference type="Proteomes" id="UP000230392">
    <property type="component" value="Unassembled WGS sequence"/>
</dbReference>
<dbReference type="PANTHER" id="PTHR30149:SF0">
    <property type="entry name" value="HYDROGENASE MATURATION FACTOR HYPD"/>
    <property type="match status" value="1"/>
</dbReference>
<accession>A0A2G9YAG4</accession>
<name>A0A2G9YAG4_9BACT</name>
<sequence>AVLLDSDRVQVDGFLCPGHVSTIIGAYPYEFIPKEYKKPAVITGFEPEDILEGIVFILRQIRSGLPRVEIQYRRAVKPEGNRSAQSLISRVFQPCETSWRGLGKIPGTGLQIKKKFHRFDGWHKFEFPAGQKAKVRPACRCGEVIIGAISPEECKLFRSRCNPERPMGPCMVSGEGTCSTHYKYQLESGTL</sequence>
<comment type="similarity">
    <text evidence="1">Belongs to the HypD family.</text>
</comment>
<evidence type="ECO:0000256" key="2">
    <source>
        <dbReference type="ARBA" id="ARBA00022723"/>
    </source>
</evidence>
<gene>
    <name evidence="4" type="primary">hypD</name>
    <name evidence="4" type="ORF">COX46_03590</name>
</gene>